<evidence type="ECO:0000313" key="2">
    <source>
        <dbReference type="EMBL" id="GFU37173.1"/>
    </source>
</evidence>
<accession>A0A8X6UIL2</accession>
<organism evidence="2 3">
    <name type="scientific">Nephila pilipes</name>
    <name type="common">Giant wood spider</name>
    <name type="synonym">Nephila maculata</name>
    <dbReference type="NCBI Taxonomy" id="299642"/>
    <lineage>
        <taxon>Eukaryota</taxon>
        <taxon>Metazoa</taxon>
        <taxon>Ecdysozoa</taxon>
        <taxon>Arthropoda</taxon>
        <taxon>Chelicerata</taxon>
        <taxon>Arachnida</taxon>
        <taxon>Araneae</taxon>
        <taxon>Araneomorphae</taxon>
        <taxon>Entelegynae</taxon>
        <taxon>Araneoidea</taxon>
        <taxon>Nephilidae</taxon>
        <taxon>Nephila</taxon>
    </lineage>
</organism>
<dbReference type="AlphaFoldDB" id="A0A8X6UIL2"/>
<evidence type="ECO:0000313" key="3">
    <source>
        <dbReference type="Proteomes" id="UP000887013"/>
    </source>
</evidence>
<name>A0A8X6UIL2_NEPPI</name>
<reference evidence="2" key="1">
    <citation type="submission" date="2020-08" db="EMBL/GenBank/DDBJ databases">
        <title>Multicomponent nature underlies the extraordinary mechanical properties of spider dragline silk.</title>
        <authorList>
            <person name="Kono N."/>
            <person name="Nakamura H."/>
            <person name="Mori M."/>
            <person name="Yoshida Y."/>
            <person name="Ohtoshi R."/>
            <person name="Malay A.D."/>
            <person name="Moran D.A.P."/>
            <person name="Tomita M."/>
            <person name="Numata K."/>
            <person name="Arakawa K."/>
        </authorList>
    </citation>
    <scope>NUCLEOTIDE SEQUENCE</scope>
</reference>
<protein>
    <submittedName>
        <fullName evidence="2">Uncharacterized protein</fullName>
    </submittedName>
</protein>
<comment type="caution">
    <text evidence="2">The sequence shown here is derived from an EMBL/GenBank/DDBJ whole genome shotgun (WGS) entry which is preliminary data.</text>
</comment>
<proteinExistence type="predicted"/>
<sequence length="92" mass="9919">MTSRAADPKSEVAFLLVKAKDTLMSPGCQVRHSAARIGEIAFGNNRAGLSETKSIFHPPSTRAEGSSRSHDNSCTAHVLHLLGQRTLPMEFS</sequence>
<evidence type="ECO:0000256" key="1">
    <source>
        <dbReference type="SAM" id="MobiDB-lite"/>
    </source>
</evidence>
<feature type="region of interest" description="Disordered" evidence="1">
    <location>
        <begin position="51"/>
        <end position="71"/>
    </location>
</feature>
<keyword evidence="3" id="KW-1185">Reference proteome</keyword>
<dbReference type="Proteomes" id="UP000887013">
    <property type="component" value="Unassembled WGS sequence"/>
</dbReference>
<gene>
    <name evidence="2" type="ORF">NPIL_136381</name>
</gene>
<dbReference type="EMBL" id="BMAW01130958">
    <property type="protein sequence ID" value="GFU37173.1"/>
    <property type="molecule type" value="Genomic_DNA"/>
</dbReference>